<dbReference type="InterPro" id="IPR018584">
    <property type="entry name" value="GT87"/>
</dbReference>
<proteinExistence type="inferred from homology"/>
<evidence type="ECO:0000256" key="5">
    <source>
        <dbReference type="ARBA" id="ARBA00022989"/>
    </source>
</evidence>
<sequence>MRTKSGLLRYWWAAVLGGVAAAVALIVSIIGRSHSDLEVYRFGVDALWGGRDLYGALPLADAGIPLPFIYPPFAAIVLSPLSAVPLGWAVVLLFAVNLASLGVTLYAVVRSRWSSWRGALAVAGVATPAALLLEPVRATFGYGQINLPLMGLVAADCLLFRGRYRGIGVGLAAAVKLTPMAFVLFFLVRRDFRATLTAFATFGAATGLGFLVAPSASARYWFDGLGGASGMGGTSFHTNQTVQAVLARFGLESGPATAVWLVVSALLLGLVVLAMRKADSAGALLVNATFALLVSPTSWSHHWVWIAPALLLLVLYGVRSWPWLLAATAVGAIFVLAPFRYYPAFDRPGLEWTVSQHWLGNCYVAVGVLTILAAAAWPRLSGACGVAGATFPRQDQGGRRGR</sequence>
<dbReference type="RefSeq" id="WP_209669777.1">
    <property type="nucleotide sequence ID" value="NZ_JAGGMS010000001.1"/>
</dbReference>
<dbReference type="Pfam" id="PF09594">
    <property type="entry name" value="GT87"/>
    <property type="match status" value="1"/>
</dbReference>
<accession>A0ABS4Q4I6</accession>
<feature type="transmembrane region" description="Helical" evidence="8">
    <location>
        <begin position="323"/>
        <end position="342"/>
    </location>
</feature>
<keyword evidence="10" id="KW-1185">Reference proteome</keyword>
<evidence type="ECO:0000256" key="8">
    <source>
        <dbReference type="SAM" id="Phobius"/>
    </source>
</evidence>
<comment type="subcellular location">
    <subcellularLocation>
        <location evidence="1">Cell membrane</location>
        <topology evidence="1">Multi-pass membrane protein</topology>
    </subcellularLocation>
</comment>
<evidence type="ECO:0000256" key="3">
    <source>
        <dbReference type="ARBA" id="ARBA00022679"/>
    </source>
</evidence>
<keyword evidence="2" id="KW-1003">Cell membrane</keyword>
<feature type="transmembrane region" description="Helical" evidence="8">
    <location>
        <begin position="358"/>
        <end position="377"/>
    </location>
</feature>
<feature type="transmembrane region" description="Helical" evidence="8">
    <location>
        <begin position="167"/>
        <end position="188"/>
    </location>
</feature>
<evidence type="ECO:0000256" key="4">
    <source>
        <dbReference type="ARBA" id="ARBA00022692"/>
    </source>
</evidence>
<feature type="transmembrane region" description="Helical" evidence="8">
    <location>
        <begin position="86"/>
        <end position="109"/>
    </location>
</feature>
<keyword evidence="6 8" id="KW-0472">Membrane</keyword>
<comment type="caution">
    <text evidence="9">The sequence shown here is derived from an EMBL/GenBank/DDBJ whole genome shotgun (WGS) entry which is preliminary data.</text>
</comment>
<evidence type="ECO:0000256" key="7">
    <source>
        <dbReference type="ARBA" id="ARBA00024033"/>
    </source>
</evidence>
<evidence type="ECO:0000256" key="6">
    <source>
        <dbReference type="ARBA" id="ARBA00023136"/>
    </source>
</evidence>
<dbReference type="EC" id="2.4.1.-" evidence="9"/>
<feature type="transmembrane region" description="Helical" evidence="8">
    <location>
        <begin position="116"/>
        <end position="133"/>
    </location>
</feature>
<feature type="transmembrane region" description="Helical" evidence="8">
    <location>
        <begin position="194"/>
        <end position="213"/>
    </location>
</feature>
<keyword evidence="5 8" id="KW-1133">Transmembrane helix</keyword>
<feature type="transmembrane region" description="Helical" evidence="8">
    <location>
        <begin position="258"/>
        <end position="278"/>
    </location>
</feature>
<dbReference type="EMBL" id="JAGGMS010000001">
    <property type="protein sequence ID" value="MBP2186589.1"/>
    <property type="molecule type" value="Genomic_DNA"/>
</dbReference>
<reference evidence="9 10" key="1">
    <citation type="submission" date="2021-03" db="EMBL/GenBank/DDBJ databases">
        <title>Sequencing the genomes of 1000 actinobacteria strains.</title>
        <authorList>
            <person name="Klenk H.-P."/>
        </authorList>
    </citation>
    <scope>NUCLEOTIDE SEQUENCE [LARGE SCALE GENOMIC DNA]</scope>
    <source>
        <strain evidence="9 10">DSM 45510</strain>
    </source>
</reference>
<protein>
    <submittedName>
        <fullName evidence="9">Alpha-1,2-mannosyltransferase</fullName>
        <ecNumber evidence="9">2.4.1.-</ecNumber>
    </submittedName>
</protein>
<dbReference type="GO" id="GO:0016757">
    <property type="term" value="F:glycosyltransferase activity"/>
    <property type="evidence" value="ECO:0007669"/>
    <property type="project" value="UniProtKB-KW"/>
</dbReference>
<name>A0ABS4Q4I6_9PSEU</name>
<evidence type="ECO:0000256" key="2">
    <source>
        <dbReference type="ARBA" id="ARBA00022475"/>
    </source>
</evidence>
<keyword evidence="3 9" id="KW-0808">Transferase</keyword>
<gene>
    <name evidence="9" type="ORF">JOM49_008115</name>
</gene>
<evidence type="ECO:0000256" key="1">
    <source>
        <dbReference type="ARBA" id="ARBA00004651"/>
    </source>
</evidence>
<comment type="similarity">
    <text evidence="7">Belongs to the glycosyltransferase 87 family.</text>
</comment>
<organism evidence="9 10">
    <name type="scientific">Amycolatopsis magusensis</name>
    <dbReference type="NCBI Taxonomy" id="882444"/>
    <lineage>
        <taxon>Bacteria</taxon>
        <taxon>Bacillati</taxon>
        <taxon>Actinomycetota</taxon>
        <taxon>Actinomycetes</taxon>
        <taxon>Pseudonocardiales</taxon>
        <taxon>Pseudonocardiaceae</taxon>
        <taxon>Amycolatopsis</taxon>
    </lineage>
</organism>
<keyword evidence="4 8" id="KW-0812">Transmembrane</keyword>
<dbReference type="Proteomes" id="UP000741013">
    <property type="component" value="Unassembled WGS sequence"/>
</dbReference>
<keyword evidence="9" id="KW-0328">Glycosyltransferase</keyword>
<evidence type="ECO:0000313" key="9">
    <source>
        <dbReference type="EMBL" id="MBP2186589.1"/>
    </source>
</evidence>
<feature type="transmembrane region" description="Helical" evidence="8">
    <location>
        <begin position="12"/>
        <end position="31"/>
    </location>
</feature>
<evidence type="ECO:0000313" key="10">
    <source>
        <dbReference type="Proteomes" id="UP000741013"/>
    </source>
</evidence>